<dbReference type="EMBL" id="MK618717">
    <property type="protein sequence ID" value="QBQ72312.1"/>
    <property type="molecule type" value="Genomic_DNA"/>
</dbReference>
<proteinExistence type="predicted"/>
<accession>A0A482MGK3</accession>
<sequence>MTTIANSIASIEFDLASIATAKTSELVATYNIYAEKAVKKFADRKTAERRVKEVLESALADLRALEAVEPEAPEAEPVKRSLSESIAASWTNPEVAAKRLTRHAVVARVGGKALEFGSLRKAFAALKLPDSKHIAFRQVLKAKGKATFNFGRDSVEFELAEISEENFE</sequence>
<dbReference type="Proteomes" id="UP000309130">
    <property type="component" value="Segment"/>
</dbReference>
<evidence type="ECO:0000313" key="2">
    <source>
        <dbReference type="Proteomes" id="UP000309130"/>
    </source>
</evidence>
<reference evidence="2" key="1">
    <citation type="submission" date="2019-03" db="EMBL/GenBank/DDBJ databases">
        <title>Complete Genome Sequence of Serratia marcescens Myophage MTx.</title>
        <authorList>
            <person name="Graham K."/>
            <person name="Freeman M."/>
            <person name="Newkirk H."/>
            <person name="Liu M."/>
            <person name="Ramsey J."/>
            <person name="Cahill J."/>
        </authorList>
    </citation>
    <scope>NUCLEOTIDE SEQUENCE [LARGE SCALE GENOMIC DNA]</scope>
</reference>
<keyword evidence="2" id="KW-1185">Reference proteome</keyword>
<organism evidence="1 2">
    <name type="scientific">Serratia phage MTx</name>
    <dbReference type="NCBI Taxonomy" id="2557553"/>
    <lineage>
        <taxon>Viruses</taxon>
        <taxon>Duplodnaviria</taxon>
        <taxon>Heunggongvirae</taxon>
        <taxon>Uroviricota</taxon>
        <taxon>Caudoviricetes</taxon>
        <taxon>Lindbergviridae</taxon>
        <taxon>Myosmarvirus</taxon>
        <taxon>Myosmarvirus MTx</taxon>
    </lineage>
</organism>
<protein>
    <submittedName>
        <fullName evidence="1">Uncharacterized protein</fullName>
    </submittedName>
</protein>
<name>A0A482MGK3_9CAUD</name>
<evidence type="ECO:0000313" key="1">
    <source>
        <dbReference type="EMBL" id="QBQ72312.1"/>
    </source>
</evidence>
<gene>
    <name evidence="1" type="ORF">CPT_MTx_006</name>
</gene>